<reference evidence="2" key="1">
    <citation type="journal article" date="2022" name="Int. J. Mol. Sci.">
        <title>Draft Genome of Tanacetum Coccineum: Genomic Comparison of Closely Related Tanacetum-Family Plants.</title>
        <authorList>
            <person name="Yamashiro T."/>
            <person name="Shiraishi A."/>
            <person name="Nakayama K."/>
            <person name="Satake H."/>
        </authorList>
    </citation>
    <scope>NUCLEOTIDE SEQUENCE</scope>
</reference>
<evidence type="ECO:0000256" key="1">
    <source>
        <dbReference type="SAM" id="MobiDB-lite"/>
    </source>
</evidence>
<reference evidence="2" key="2">
    <citation type="submission" date="2022-01" db="EMBL/GenBank/DDBJ databases">
        <authorList>
            <person name="Yamashiro T."/>
            <person name="Shiraishi A."/>
            <person name="Satake H."/>
            <person name="Nakayama K."/>
        </authorList>
    </citation>
    <scope>NUCLEOTIDE SEQUENCE</scope>
</reference>
<proteinExistence type="predicted"/>
<keyword evidence="3" id="KW-1185">Reference proteome</keyword>
<dbReference type="Proteomes" id="UP001151760">
    <property type="component" value="Unassembled WGS sequence"/>
</dbReference>
<evidence type="ECO:0000313" key="2">
    <source>
        <dbReference type="EMBL" id="GJT93136.1"/>
    </source>
</evidence>
<accession>A0ABQ5HZ08</accession>
<feature type="region of interest" description="Disordered" evidence="1">
    <location>
        <begin position="596"/>
        <end position="651"/>
    </location>
</feature>
<organism evidence="2 3">
    <name type="scientific">Tanacetum coccineum</name>
    <dbReference type="NCBI Taxonomy" id="301880"/>
    <lineage>
        <taxon>Eukaryota</taxon>
        <taxon>Viridiplantae</taxon>
        <taxon>Streptophyta</taxon>
        <taxon>Embryophyta</taxon>
        <taxon>Tracheophyta</taxon>
        <taxon>Spermatophyta</taxon>
        <taxon>Magnoliopsida</taxon>
        <taxon>eudicotyledons</taxon>
        <taxon>Gunneridae</taxon>
        <taxon>Pentapetalae</taxon>
        <taxon>asterids</taxon>
        <taxon>campanulids</taxon>
        <taxon>Asterales</taxon>
        <taxon>Asteraceae</taxon>
        <taxon>Asteroideae</taxon>
        <taxon>Anthemideae</taxon>
        <taxon>Anthemidinae</taxon>
        <taxon>Tanacetum</taxon>
    </lineage>
</organism>
<protein>
    <submittedName>
        <fullName evidence="2">Uncharacterized protein</fullName>
    </submittedName>
</protein>
<feature type="compositionally biased region" description="Basic residues" evidence="1">
    <location>
        <begin position="620"/>
        <end position="629"/>
    </location>
</feature>
<evidence type="ECO:0000313" key="3">
    <source>
        <dbReference type="Proteomes" id="UP001151760"/>
    </source>
</evidence>
<comment type="caution">
    <text evidence="2">The sequence shown here is derived from an EMBL/GenBank/DDBJ whole genome shotgun (WGS) entry which is preliminary data.</text>
</comment>
<sequence length="651" mass="75068">MSNMSEDIQCVGSDTRPPMLDMSDFESWQQRIRLETLTNGAEGAPQLGPERDRVFADLSQEEKERMSCRYNTNDKEYHISEQCKEVVAQQETGESVDKVGNKQDPADAKLQENSVGIKEEQLYSCSRTAKKFDDDVDLTLLYKIGTQCKSSSEDLIYDEYWPSYARYPSERYKETGRFIRKKAELHYVKMQLRSTIDHNKSMKEEVAILKKDFKQKEDKHLEEFLDMKELKEKKKVAIGYKNPLCLTRVKQVLYALYNGHEIVKTNHAPIVVHDSEDTLKIAKITRKRLLEKVKIPLCVEHKIKFAPPDYSKENYLVTFTPQRHLTPEHIFWSHGINRTVTSVPKPLSALTVYPPNTPAKLVPRRITPSGLTEGESGFEQTKECYLTEVIPFFKTLKQYFKGIQTALFKEVKEMKEIFKQMEKEVDQNAVDKQCAEIERKNILIENENLIANCLSNQLLYAIEQSRCLDLEAEIFNLQLENQKDVHNEMIKSFNKLEAKLKGKMLCITMDSVKPKVLAPEEVRIAKPLDNAFQSACLYIKRSQELLEYVFGTCPIEFNKRDNKAATTPLTRKQQVTFNDTCGTSTNNTQKHVVQQKVHQSNVPVIPSTGVNSSTEASGSKPRRNTKKNKILPAKSENKKKFEDHPRTNKFR</sequence>
<gene>
    <name evidence="2" type="ORF">Tco_1081981</name>
</gene>
<name>A0ABQ5HZ08_9ASTR</name>
<dbReference type="EMBL" id="BQNB010020175">
    <property type="protein sequence ID" value="GJT93136.1"/>
    <property type="molecule type" value="Genomic_DNA"/>
</dbReference>
<feature type="compositionally biased region" description="Basic and acidic residues" evidence="1">
    <location>
        <begin position="635"/>
        <end position="651"/>
    </location>
</feature>
<feature type="compositionally biased region" description="Polar residues" evidence="1">
    <location>
        <begin position="608"/>
        <end position="617"/>
    </location>
</feature>